<keyword evidence="3" id="KW-0328">Glycosyltransferase</keyword>
<dbReference type="InterPro" id="IPR029044">
    <property type="entry name" value="Nucleotide-diphossugar_trans"/>
</dbReference>
<evidence type="ECO:0000256" key="4">
    <source>
        <dbReference type="ARBA" id="ARBA00022679"/>
    </source>
</evidence>
<dbReference type="Pfam" id="PF00535">
    <property type="entry name" value="Glycos_transf_2"/>
    <property type="match status" value="1"/>
</dbReference>
<gene>
    <name evidence="11" type="ORF">V4C55_28875</name>
</gene>
<comment type="caution">
    <text evidence="11">The sequence shown here is derived from an EMBL/GenBank/DDBJ whole genome shotgun (WGS) entry which is preliminary data.</text>
</comment>
<keyword evidence="7 8" id="KW-0472">Membrane</keyword>
<dbReference type="CDD" id="cd06442">
    <property type="entry name" value="DPM1_like"/>
    <property type="match status" value="1"/>
</dbReference>
<evidence type="ECO:0000256" key="5">
    <source>
        <dbReference type="ARBA" id="ARBA00022692"/>
    </source>
</evidence>
<feature type="transmembrane region" description="Helical" evidence="8">
    <location>
        <begin position="289"/>
        <end position="309"/>
    </location>
</feature>
<keyword evidence="4" id="KW-0808">Transferase</keyword>
<evidence type="ECO:0000256" key="1">
    <source>
        <dbReference type="ARBA" id="ARBA00004141"/>
    </source>
</evidence>
<evidence type="ECO:0000259" key="10">
    <source>
        <dbReference type="Pfam" id="PF04138"/>
    </source>
</evidence>
<evidence type="ECO:0000313" key="12">
    <source>
        <dbReference type="Proteomes" id="UP001494588"/>
    </source>
</evidence>
<evidence type="ECO:0000256" key="3">
    <source>
        <dbReference type="ARBA" id="ARBA00022676"/>
    </source>
</evidence>
<feature type="domain" description="GtrA/DPMS transmembrane" evidence="10">
    <location>
        <begin position="265"/>
        <end position="381"/>
    </location>
</feature>
<sequence>MFKESPFMHSTHPQQSIAPVNASIAPELSIIVPTYNEKANVGELVRRLDRVLADIRWEVIFVDDNSPDKTFETVKQLAHGDARVRCIHRIGRRGLSGACIEGILSSAAPTVAVMDADLQHDESILPKMYQAIRDGADLVIGTRYAGEEASSQGLSPIRQWGSNQATNLARKFLRIDVSDPMSGFFMIPRARVDAIAGKLSDEGFKILLDIIASTPTHLKTVEVPYHFRQRVAGESKLDTLVTAEYLGLLFSKLSGGFLPIRFLMFLIVGATGIAVHLAVLQVALHAFGLPFPSAQLTATLVAMAWNFVLNNQLTYRDRRLKGIKFVIGMATFYLVCSLGTFANVGAASWLVQFEPNQILAGLAGAILGAVFNYAASSVLTWHK</sequence>
<evidence type="ECO:0000313" key="11">
    <source>
        <dbReference type="EMBL" id="MEM5289742.1"/>
    </source>
</evidence>
<name>A0ABU9QK07_9BURK</name>
<reference evidence="11 12" key="1">
    <citation type="submission" date="2024-01" db="EMBL/GenBank/DDBJ databases">
        <title>The diversity of rhizobia nodulating Mimosa spp. in eleven states of Brazil covering several biomes is determined by host plant, location, and edaphic factors.</title>
        <authorList>
            <person name="Rouws L."/>
            <person name="Barauna A."/>
            <person name="Beukes C."/>
            <person name="De Faria S.M."/>
            <person name="Gross E."/>
            <person name="Dos Reis Junior F.B."/>
            <person name="Simon M."/>
            <person name="Maluk M."/>
            <person name="Odee D.W."/>
            <person name="Kenicer G."/>
            <person name="Young J.P.W."/>
            <person name="Reis V.M."/>
            <person name="Zilli J."/>
            <person name="James E.K."/>
        </authorList>
    </citation>
    <scope>NUCLEOTIDE SEQUENCE [LARGE SCALE GENOMIC DNA]</scope>
    <source>
        <strain evidence="11 12">JPY77</strain>
    </source>
</reference>
<feature type="domain" description="Glycosyltransferase 2-like" evidence="9">
    <location>
        <begin position="29"/>
        <end position="190"/>
    </location>
</feature>
<feature type="transmembrane region" description="Helical" evidence="8">
    <location>
        <begin position="358"/>
        <end position="381"/>
    </location>
</feature>
<dbReference type="Proteomes" id="UP001494588">
    <property type="component" value="Unassembled WGS sequence"/>
</dbReference>
<keyword evidence="12" id="KW-1185">Reference proteome</keyword>
<dbReference type="InterPro" id="IPR007267">
    <property type="entry name" value="GtrA_DPMS_TM"/>
</dbReference>
<evidence type="ECO:0000256" key="2">
    <source>
        <dbReference type="ARBA" id="ARBA00006739"/>
    </source>
</evidence>
<comment type="subcellular location">
    <subcellularLocation>
        <location evidence="1">Membrane</location>
        <topology evidence="1">Multi-pass membrane protein</topology>
    </subcellularLocation>
</comment>
<dbReference type="EMBL" id="JAZHGC010000028">
    <property type="protein sequence ID" value="MEM5289742.1"/>
    <property type="molecule type" value="Genomic_DNA"/>
</dbReference>
<accession>A0ABU9QK07</accession>
<dbReference type="InterPro" id="IPR001173">
    <property type="entry name" value="Glyco_trans_2-like"/>
</dbReference>
<protein>
    <submittedName>
        <fullName evidence="11">Glycosyltransferase family 2 protein</fullName>
    </submittedName>
</protein>
<dbReference type="Pfam" id="PF04138">
    <property type="entry name" value="GtrA_DPMS_TM"/>
    <property type="match status" value="1"/>
</dbReference>
<evidence type="ECO:0000259" key="9">
    <source>
        <dbReference type="Pfam" id="PF00535"/>
    </source>
</evidence>
<feature type="transmembrane region" description="Helical" evidence="8">
    <location>
        <begin position="262"/>
        <end position="283"/>
    </location>
</feature>
<proteinExistence type="inferred from homology"/>
<dbReference type="PANTHER" id="PTHR43398">
    <property type="entry name" value="DOLICHOL-PHOSPHATE MANNOSYLTRANSFERASE SUBUNIT 1"/>
    <property type="match status" value="1"/>
</dbReference>
<keyword evidence="5 8" id="KW-0812">Transmembrane</keyword>
<dbReference type="PANTHER" id="PTHR43398:SF1">
    <property type="entry name" value="DOLICHOL-PHOSPHATE MANNOSYLTRANSFERASE SUBUNIT 1"/>
    <property type="match status" value="1"/>
</dbReference>
<comment type="similarity">
    <text evidence="2">Belongs to the glycosyltransferase 2 family.</text>
</comment>
<dbReference type="Gene3D" id="3.90.550.10">
    <property type="entry name" value="Spore Coat Polysaccharide Biosynthesis Protein SpsA, Chain A"/>
    <property type="match status" value="1"/>
</dbReference>
<feature type="transmembrane region" description="Helical" evidence="8">
    <location>
        <begin position="330"/>
        <end position="352"/>
    </location>
</feature>
<keyword evidence="6 8" id="KW-1133">Transmembrane helix</keyword>
<evidence type="ECO:0000256" key="6">
    <source>
        <dbReference type="ARBA" id="ARBA00022989"/>
    </source>
</evidence>
<dbReference type="InterPro" id="IPR039528">
    <property type="entry name" value="DPM1-like"/>
</dbReference>
<dbReference type="RefSeq" id="WP_233471818.1">
    <property type="nucleotide sequence ID" value="NZ_CAJHCS010000010.1"/>
</dbReference>
<dbReference type="SUPFAM" id="SSF53448">
    <property type="entry name" value="Nucleotide-diphospho-sugar transferases"/>
    <property type="match status" value="1"/>
</dbReference>
<evidence type="ECO:0000256" key="8">
    <source>
        <dbReference type="SAM" id="Phobius"/>
    </source>
</evidence>
<evidence type="ECO:0000256" key="7">
    <source>
        <dbReference type="ARBA" id="ARBA00023136"/>
    </source>
</evidence>
<organism evidence="11 12">
    <name type="scientific">Paraburkholderia sabiae</name>
    <dbReference type="NCBI Taxonomy" id="273251"/>
    <lineage>
        <taxon>Bacteria</taxon>
        <taxon>Pseudomonadati</taxon>
        <taxon>Pseudomonadota</taxon>
        <taxon>Betaproteobacteria</taxon>
        <taxon>Burkholderiales</taxon>
        <taxon>Burkholderiaceae</taxon>
        <taxon>Paraburkholderia</taxon>
    </lineage>
</organism>